<dbReference type="CDD" id="cd00085">
    <property type="entry name" value="HNHc"/>
    <property type="match status" value="1"/>
</dbReference>
<evidence type="ECO:0000313" key="3">
    <source>
        <dbReference type="EMBL" id="CAB4124923.1"/>
    </source>
</evidence>
<dbReference type="InterPro" id="IPR003615">
    <property type="entry name" value="HNH_nuc"/>
</dbReference>
<accession>A0A6J5KVK5</accession>
<reference evidence="3" key="1">
    <citation type="submission" date="2020-04" db="EMBL/GenBank/DDBJ databases">
        <authorList>
            <person name="Chiriac C."/>
            <person name="Salcher M."/>
            <person name="Ghai R."/>
            <person name="Kavagutti S V."/>
        </authorList>
    </citation>
    <scope>NUCLEOTIDE SEQUENCE</scope>
</reference>
<organism evidence="3">
    <name type="scientific">uncultured Caudovirales phage</name>
    <dbReference type="NCBI Taxonomy" id="2100421"/>
    <lineage>
        <taxon>Viruses</taxon>
        <taxon>Duplodnaviria</taxon>
        <taxon>Heunggongvirae</taxon>
        <taxon>Uroviricota</taxon>
        <taxon>Caudoviricetes</taxon>
        <taxon>Peduoviridae</taxon>
        <taxon>Maltschvirus</taxon>
        <taxon>Maltschvirus maltsch</taxon>
    </lineage>
</organism>
<evidence type="ECO:0000256" key="2">
    <source>
        <dbReference type="SAM" id="MobiDB-lite"/>
    </source>
</evidence>
<name>A0A6J5KVK5_9CAUD</name>
<dbReference type="EMBL" id="LR796189">
    <property type="protein sequence ID" value="CAB4124923.1"/>
    <property type="molecule type" value="Genomic_DNA"/>
</dbReference>
<evidence type="ECO:0000256" key="1">
    <source>
        <dbReference type="SAM" id="Coils"/>
    </source>
</evidence>
<keyword evidence="1" id="KW-0175">Coiled coil</keyword>
<feature type="coiled-coil region" evidence="1">
    <location>
        <begin position="51"/>
        <end position="102"/>
    </location>
</feature>
<feature type="region of interest" description="Disordered" evidence="2">
    <location>
        <begin position="1"/>
        <end position="23"/>
    </location>
</feature>
<sequence length="145" mass="17359">MEFKLKTCTKNKRKGNSKEYKKKYYQDNMEKERASRLKHARLNRDSRRVYAKKYDNENQEKKTAREALRRAKKLKATPKWLTKDHIKQIEDIYRQAKELEETTGEKYHVDHIIPLQGKTVSGFHVPWNLQVITAIENLEKSNKLV</sequence>
<proteinExistence type="predicted"/>
<protein>
    <submittedName>
        <fullName evidence="3">HNHc domain containing protein</fullName>
    </submittedName>
</protein>
<gene>
    <name evidence="3" type="ORF">UFOVP53_41</name>
</gene>